<evidence type="ECO:0000313" key="3">
    <source>
        <dbReference type="EMBL" id="MFC7670820.1"/>
    </source>
</evidence>
<evidence type="ECO:0000256" key="1">
    <source>
        <dbReference type="SAM" id="MobiDB-lite"/>
    </source>
</evidence>
<evidence type="ECO:0000313" key="4">
    <source>
        <dbReference type="Proteomes" id="UP001596513"/>
    </source>
</evidence>
<comment type="caution">
    <text evidence="3">The sequence shown here is derived from an EMBL/GenBank/DDBJ whole genome shotgun (WGS) entry which is preliminary data.</text>
</comment>
<keyword evidence="2" id="KW-0732">Signal</keyword>
<dbReference type="EMBL" id="JBHTEK010000004">
    <property type="protein sequence ID" value="MFC7670820.1"/>
    <property type="molecule type" value="Genomic_DNA"/>
</dbReference>
<organism evidence="3 4">
    <name type="scientific">Hymenobacter humi</name>
    <dbReference type="NCBI Taxonomy" id="1411620"/>
    <lineage>
        <taxon>Bacteria</taxon>
        <taxon>Pseudomonadati</taxon>
        <taxon>Bacteroidota</taxon>
        <taxon>Cytophagia</taxon>
        <taxon>Cytophagales</taxon>
        <taxon>Hymenobacteraceae</taxon>
        <taxon>Hymenobacter</taxon>
    </lineage>
</organism>
<dbReference type="Proteomes" id="UP001596513">
    <property type="component" value="Unassembled WGS sequence"/>
</dbReference>
<dbReference type="RefSeq" id="WP_380206564.1">
    <property type="nucleotide sequence ID" value="NZ_JBHTEK010000004.1"/>
</dbReference>
<feature type="signal peptide" evidence="2">
    <location>
        <begin position="1"/>
        <end position="24"/>
    </location>
</feature>
<proteinExistence type="predicted"/>
<keyword evidence="4" id="KW-1185">Reference proteome</keyword>
<evidence type="ECO:0000256" key="2">
    <source>
        <dbReference type="SAM" id="SignalP"/>
    </source>
</evidence>
<name>A0ABW2UBF6_9BACT</name>
<reference evidence="4" key="1">
    <citation type="journal article" date="2019" name="Int. J. Syst. Evol. Microbiol.">
        <title>The Global Catalogue of Microorganisms (GCM) 10K type strain sequencing project: providing services to taxonomists for standard genome sequencing and annotation.</title>
        <authorList>
            <consortium name="The Broad Institute Genomics Platform"/>
            <consortium name="The Broad Institute Genome Sequencing Center for Infectious Disease"/>
            <person name="Wu L."/>
            <person name="Ma J."/>
        </authorList>
    </citation>
    <scope>NUCLEOTIDE SEQUENCE [LARGE SCALE GENOMIC DNA]</scope>
    <source>
        <strain evidence="4">JCM 19635</strain>
    </source>
</reference>
<accession>A0ABW2UBF6</accession>
<feature type="region of interest" description="Disordered" evidence="1">
    <location>
        <begin position="76"/>
        <end position="99"/>
    </location>
</feature>
<feature type="chain" id="PRO_5046243212" evidence="2">
    <location>
        <begin position="25"/>
        <end position="122"/>
    </location>
</feature>
<sequence>MRFSLFKSLGLSLLLAAPVTSALAQQVPKPAADTLHKYERPATGPGAVEKKSFFQSKGFRASVVPAVLIGYGTAPSTATASTAATTPRATSTTSSAPAATPTWTISCNSPPTWSWAACCWRA</sequence>
<protein>
    <submittedName>
        <fullName evidence="3">Uncharacterized protein</fullName>
    </submittedName>
</protein>
<gene>
    <name evidence="3" type="ORF">ACFQT0_28100</name>
</gene>